<sequence length="813" mass="86233">MLLKAIILCLIAVVCAESLVTSESPTSAAARHRMSAGQGIYTDPILQSLTSNVEAVKPNDVIHIRADGASRTQLADLADKLETMCCNVEVIQGDRVTAIDVSSCFVDSATLLGAMPPFVKSVAVVHEVALHNIFIDDIIAGDTFDSMGLDGSGQLFAMGDSGVDVAHCAFADSDVQVEFNSVMNDHRTFKYYYTGLGNDEDNNGHGTHVMGTITGDGEAFTRPGIAPKSRAIFVDLSTSTGSGLSIPTDMSQQYFPLGYEQGARVFSNSWGMSSEYYSTRRYDSFTKEVDEAAYDNQDLLIIFSAGNDGDTIGRYSIGPPALAKNCIAVGAASSGYEEWTDICCAQGLCACNTAKDLSRSEGSLAYFSSQGPTIEGRIKPDIVAPGFVVQSAEAGSGCGTEWMAGTSMAAPAVTGLALLMRQRLEELGVDSPSSALMRSLLIGGAQDMEGVLWNTNDAYTTITATPNFAVGWGRVDGPATLTAGLRLSDTSDHGALEEGSRHSYTLKTTDSGRLSITLSWTDQPAPADAVYALVQDLDLVVETSETVYGGNVGSGAGLFDRLDRVNNNERVVFDVEAGETVIVHIMGAFIPAEAQSYALSVVGPVDGDLTLTPDDDSSLTGALKKACDTDHGEWNGAKCVCEAGYSGISCGHEFIDQAAVSGTLGTQSHAGFGGSDTVTYKIDCSAEEMLNFPIAHDPLQSSFFPQVLSWARVDILYSFSDVPTLISFDGWSLDVFAASDEATVTIDTSGQDVVYVQFVSRTFDDMMTLYVGEEVNLGDDDDSDDDESSQDEDKAFGSFITSAAVALMICLVM</sequence>
<dbReference type="PANTHER" id="PTHR43399:SF4">
    <property type="entry name" value="CELL WALL-ASSOCIATED PROTEASE"/>
    <property type="match status" value="1"/>
</dbReference>
<feature type="active site" description="Charge relay system" evidence="5">
    <location>
        <position position="160"/>
    </location>
</feature>
<evidence type="ECO:0000256" key="5">
    <source>
        <dbReference type="PROSITE-ProRule" id="PRU01240"/>
    </source>
</evidence>
<keyword evidence="6" id="KW-0732">Signal</keyword>
<evidence type="ECO:0000256" key="1">
    <source>
        <dbReference type="ARBA" id="ARBA00011073"/>
    </source>
</evidence>
<keyword evidence="3 5" id="KW-0378">Hydrolase</keyword>
<comment type="similarity">
    <text evidence="1 5">Belongs to the peptidase S8 family.</text>
</comment>
<dbReference type="Proteomes" id="UP000717585">
    <property type="component" value="Unassembled WGS sequence"/>
</dbReference>
<reference evidence="8" key="1">
    <citation type="submission" date="2021-05" db="EMBL/GenBank/DDBJ databases">
        <title>A free-living protist that lacks canonical eukaryotic 1 DNA replication and segregation systems.</title>
        <authorList>
            <person name="Salas-Leiva D.E."/>
            <person name="Tromer E.C."/>
            <person name="Curtis B.A."/>
            <person name="Jerlstrom-Hultqvist J."/>
            <person name="Kolisko M."/>
            <person name="Yi Z."/>
            <person name="Salas-Leiva J.S."/>
            <person name="Gallot-Lavallee L."/>
            <person name="Kops G.J.P.L."/>
            <person name="Archibald J.M."/>
            <person name="Simpson A.G.B."/>
            <person name="Roger A.J."/>
        </authorList>
    </citation>
    <scope>NUCLEOTIDE SEQUENCE</scope>
    <source>
        <strain evidence="8">BICM</strain>
    </source>
</reference>
<dbReference type="GO" id="GO:0006508">
    <property type="term" value="P:proteolysis"/>
    <property type="evidence" value="ECO:0007669"/>
    <property type="project" value="UniProtKB-KW"/>
</dbReference>
<feature type="active site" description="Charge relay system" evidence="5">
    <location>
        <position position="205"/>
    </location>
</feature>
<keyword evidence="4 5" id="KW-0720">Serine protease</keyword>
<keyword evidence="9" id="KW-1185">Reference proteome</keyword>
<dbReference type="AlphaFoldDB" id="A0A8J6ASI7"/>
<dbReference type="GO" id="GO:0004252">
    <property type="term" value="F:serine-type endopeptidase activity"/>
    <property type="evidence" value="ECO:0007669"/>
    <property type="project" value="UniProtKB-UniRule"/>
</dbReference>
<feature type="domain" description="Peptidase S8/S53" evidence="7">
    <location>
        <begin position="152"/>
        <end position="473"/>
    </location>
</feature>
<dbReference type="InterPro" id="IPR023828">
    <property type="entry name" value="Peptidase_S8_Ser-AS"/>
</dbReference>
<dbReference type="PANTHER" id="PTHR43399">
    <property type="entry name" value="SUBTILISIN-RELATED"/>
    <property type="match status" value="1"/>
</dbReference>
<feature type="signal peptide" evidence="6">
    <location>
        <begin position="1"/>
        <end position="16"/>
    </location>
</feature>
<organism evidence="8 9">
    <name type="scientific">Carpediemonas membranifera</name>
    <dbReference type="NCBI Taxonomy" id="201153"/>
    <lineage>
        <taxon>Eukaryota</taxon>
        <taxon>Metamonada</taxon>
        <taxon>Carpediemonas-like organisms</taxon>
        <taxon>Carpediemonas</taxon>
    </lineage>
</organism>
<gene>
    <name evidence="8" type="ORF">J8273_3512</name>
</gene>
<dbReference type="InterPro" id="IPR051048">
    <property type="entry name" value="Peptidase_S8/S53_subtilisin"/>
</dbReference>
<feature type="active site" description="Charge relay system" evidence="5">
    <location>
        <position position="407"/>
    </location>
</feature>
<evidence type="ECO:0000256" key="6">
    <source>
        <dbReference type="SAM" id="SignalP"/>
    </source>
</evidence>
<dbReference type="Pfam" id="PF00082">
    <property type="entry name" value="Peptidase_S8"/>
    <property type="match status" value="1"/>
</dbReference>
<dbReference type="SUPFAM" id="SSF49785">
    <property type="entry name" value="Galactose-binding domain-like"/>
    <property type="match status" value="1"/>
</dbReference>
<dbReference type="InterPro" id="IPR000209">
    <property type="entry name" value="Peptidase_S8/S53_dom"/>
</dbReference>
<evidence type="ECO:0000259" key="7">
    <source>
        <dbReference type="Pfam" id="PF00082"/>
    </source>
</evidence>
<evidence type="ECO:0000256" key="2">
    <source>
        <dbReference type="ARBA" id="ARBA00022670"/>
    </source>
</evidence>
<dbReference type="PRINTS" id="PR00723">
    <property type="entry name" value="SUBTILISIN"/>
</dbReference>
<dbReference type="SUPFAM" id="SSF52743">
    <property type="entry name" value="Subtilisin-like"/>
    <property type="match status" value="1"/>
</dbReference>
<dbReference type="Gene3D" id="3.40.50.200">
    <property type="entry name" value="Peptidase S8/S53 domain"/>
    <property type="match status" value="1"/>
</dbReference>
<dbReference type="EMBL" id="JAHDYR010000025">
    <property type="protein sequence ID" value="KAG9393376.1"/>
    <property type="molecule type" value="Genomic_DNA"/>
</dbReference>
<proteinExistence type="inferred from homology"/>
<dbReference type="InterPro" id="IPR034058">
    <property type="entry name" value="TagA/B/C/D_pept_dom"/>
</dbReference>
<dbReference type="InterPro" id="IPR036852">
    <property type="entry name" value="Peptidase_S8/S53_dom_sf"/>
</dbReference>
<feature type="chain" id="PRO_5035303409" evidence="6">
    <location>
        <begin position="17"/>
        <end position="813"/>
    </location>
</feature>
<dbReference type="InterPro" id="IPR008979">
    <property type="entry name" value="Galactose-bd-like_sf"/>
</dbReference>
<dbReference type="InterPro" id="IPR015500">
    <property type="entry name" value="Peptidase_S8_subtilisin-rel"/>
</dbReference>
<dbReference type="CDD" id="cd04842">
    <property type="entry name" value="Peptidases_S8_Kp43_protease"/>
    <property type="match status" value="1"/>
</dbReference>
<keyword evidence="2 5" id="KW-0645">Protease</keyword>
<evidence type="ECO:0000256" key="3">
    <source>
        <dbReference type="ARBA" id="ARBA00022801"/>
    </source>
</evidence>
<protein>
    <submittedName>
        <fullName evidence="8">Peptidase S8 subtilisin-related</fullName>
    </submittedName>
</protein>
<evidence type="ECO:0000313" key="9">
    <source>
        <dbReference type="Proteomes" id="UP000717585"/>
    </source>
</evidence>
<name>A0A8J6ASI7_9EUKA</name>
<comment type="caution">
    <text evidence="8">The sequence shown here is derived from an EMBL/GenBank/DDBJ whole genome shotgun (WGS) entry which is preliminary data.</text>
</comment>
<accession>A0A8J6ASI7</accession>
<dbReference type="PROSITE" id="PS51892">
    <property type="entry name" value="SUBTILASE"/>
    <property type="match status" value="1"/>
</dbReference>
<dbReference type="PROSITE" id="PS00138">
    <property type="entry name" value="SUBTILASE_SER"/>
    <property type="match status" value="1"/>
</dbReference>
<dbReference type="OrthoDB" id="10256524at2759"/>
<evidence type="ECO:0000313" key="8">
    <source>
        <dbReference type="EMBL" id="KAG9393376.1"/>
    </source>
</evidence>
<evidence type="ECO:0000256" key="4">
    <source>
        <dbReference type="ARBA" id="ARBA00022825"/>
    </source>
</evidence>
<dbReference type="Gene3D" id="2.60.120.380">
    <property type="match status" value="1"/>
</dbReference>